<dbReference type="OrthoDB" id="49066at2"/>
<dbReference type="Proteomes" id="UP000184278">
    <property type="component" value="Unassembled WGS sequence"/>
</dbReference>
<feature type="transmembrane region" description="Helical" evidence="9">
    <location>
        <begin position="96"/>
        <end position="119"/>
    </location>
</feature>
<dbReference type="PANTHER" id="PTHR35011:SF5">
    <property type="entry name" value="SIALIC ACID TRAP TRANSPORTER SMALL PERMEASE PROTEIN SIAQ"/>
    <property type="match status" value="1"/>
</dbReference>
<keyword evidence="12" id="KW-1185">Reference proteome</keyword>
<keyword evidence="3" id="KW-1003">Cell membrane</keyword>
<dbReference type="Pfam" id="PF04290">
    <property type="entry name" value="DctQ"/>
    <property type="match status" value="1"/>
</dbReference>
<dbReference type="GO" id="GO:0005886">
    <property type="term" value="C:plasma membrane"/>
    <property type="evidence" value="ECO:0007669"/>
    <property type="project" value="UniProtKB-SubCell"/>
</dbReference>
<accession>A0A1M5TZV9</accession>
<evidence type="ECO:0000256" key="7">
    <source>
        <dbReference type="ARBA" id="ARBA00023136"/>
    </source>
</evidence>
<feature type="domain" description="Tripartite ATP-independent periplasmic transporters DctQ component" evidence="10">
    <location>
        <begin position="34"/>
        <end position="165"/>
    </location>
</feature>
<keyword evidence="4" id="KW-0997">Cell inner membrane</keyword>
<keyword evidence="6 9" id="KW-1133">Transmembrane helix</keyword>
<dbReference type="RefSeq" id="WP_073385512.1">
    <property type="nucleotide sequence ID" value="NZ_FQXK01000005.1"/>
</dbReference>
<name>A0A1M5TZV9_BUTFI</name>
<evidence type="ECO:0000313" key="11">
    <source>
        <dbReference type="EMBL" id="SHH56224.1"/>
    </source>
</evidence>
<dbReference type="InterPro" id="IPR007387">
    <property type="entry name" value="TRAP_DctQ"/>
</dbReference>
<dbReference type="EMBL" id="FQXK01000005">
    <property type="protein sequence ID" value="SHH56224.1"/>
    <property type="molecule type" value="Genomic_DNA"/>
</dbReference>
<evidence type="ECO:0000313" key="12">
    <source>
        <dbReference type="Proteomes" id="UP000184278"/>
    </source>
</evidence>
<evidence type="ECO:0000256" key="5">
    <source>
        <dbReference type="ARBA" id="ARBA00022692"/>
    </source>
</evidence>
<comment type="similarity">
    <text evidence="8">Belongs to the TRAP transporter small permease family.</text>
</comment>
<dbReference type="InterPro" id="IPR055348">
    <property type="entry name" value="DctQ"/>
</dbReference>
<sequence>MPGFFITLRKVEPVYQLVYKIFLNICKALLVADILITSWIVLARYIKVIPAPNWGEELILTLMAYMAVLSASLAIKRNAHIRMTSFDRYLPKNLIIALDLLADIAVLILAIIMLVVGWKYALSIGAKGSYISMPWLSKFWMYFPIPLAGVAMIFFEVERIVLDFERFFVKEKEDKA</sequence>
<evidence type="ECO:0000256" key="4">
    <source>
        <dbReference type="ARBA" id="ARBA00022519"/>
    </source>
</evidence>
<dbReference type="PANTHER" id="PTHR35011">
    <property type="entry name" value="2,3-DIKETO-L-GULONATE TRAP TRANSPORTER SMALL PERMEASE PROTEIN YIAM"/>
    <property type="match status" value="1"/>
</dbReference>
<evidence type="ECO:0000256" key="6">
    <source>
        <dbReference type="ARBA" id="ARBA00022989"/>
    </source>
</evidence>
<comment type="subcellular location">
    <subcellularLocation>
        <location evidence="1">Cell inner membrane</location>
        <topology evidence="1">Multi-pass membrane protein</topology>
    </subcellularLocation>
</comment>
<evidence type="ECO:0000259" key="10">
    <source>
        <dbReference type="Pfam" id="PF04290"/>
    </source>
</evidence>
<feature type="transmembrane region" description="Helical" evidence="9">
    <location>
        <begin position="139"/>
        <end position="157"/>
    </location>
</feature>
<dbReference type="GO" id="GO:0015740">
    <property type="term" value="P:C4-dicarboxylate transport"/>
    <property type="evidence" value="ECO:0007669"/>
    <property type="project" value="TreeGrafter"/>
</dbReference>
<feature type="transmembrane region" description="Helical" evidence="9">
    <location>
        <begin position="21"/>
        <end position="46"/>
    </location>
</feature>
<organism evidence="11 12">
    <name type="scientific">Butyrivibrio fibrisolvens DSM 3071</name>
    <dbReference type="NCBI Taxonomy" id="1121131"/>
    <lineage>
        <taxon>Bacteria</taxon>
        <taxon>Bacillati</taxon>
        <taxon>Bacillota</taxon>
        <taxon>Clostridia</taxon>
        <taxon>Lachnospirales</taxon>
        <taxon>Lachnospiraceae</taxon>
        <taxon>Butyrivibrio</taxon>
    </lineage>
</organism>
<evidence type="ECO:0000256" key="2">
    <source>
        <dbReference type="ARBA" id="ARBA00022448"/>
    </source>
</evidence>
<keyword evidence="2" id="KW-0813">Transport</keyword>
<keyword evidence="5 9" id="KW-0812">Transmembrane</keyword>
<feature type="transmembrane region" description="Helical" evidence="9">
    <location>
        <begin position="58"/>
        <end position="75"/>
    </location>
</feature>
<evidence type="ECO:0000256" key="8">
    <source>
        <dbReference type="ARBA" id="ARBA00038436"/>
    </source>
</evidence>
<dbReference type="AlphaFoldDB" id="A0A1M5TZV9"/>
<keyword evidence="7 9" id="KW-0472">Membrane</keyword>
<reference evidence="12" key="1">
    <citation type="submission" date="2016-11" db="EMBL/GenBank/DDBJ databases">
        <authorList>
            <person name="Varghese N."/>
            <person name="Submissions S."/>
        </authorList>
    </citation>
    <scope>NUCLEOTIDE SEQUENCE [LARGE SCALE GENOMIC DNA]</scope>
    <source>
        <strain evidence="12">DSM 3071</strain>
    </source>
</reference>
<proteinExistence type="inferred from homology"/>
<dbReference type="GeneID" id="89510602"/>
<evidence type="ECO:0000256" key="1">
    <source>
        <dbReference type="ARBA" id="ARBA00004429"/>
    </source>
</evidence>
<evidence type="ECO:0000256" key="3">
    <source>
        <dbReference type="ARBA" id="ARBA00022475"/>
    </source>
</evidence>
<dbReference type="GO" id="GO:0022857">
    <property type="term" value="F:transmembrane transporter activity"/>
    <property type="evidence" value="ECO:0007669"/>
    <property type="project" value="TreeGrafter"/>
</dbReference>
<gene>
    <name evidence="11" type="ORF">SAMN02745229_00675</name>
</gene>
<evidence type="ECO:0000256" key="9">
    <source>
        <dbReference type="SAM" id="Phobius"/>
    </source>
</evidence>
<protein>
    <submittedName>
        <fullName evidence="11">TRAP-type C4-dicarboxylate transport system, small permease component</fullName>
    </submittedName>
</protein>
<dbReference type="STRING" id="1121131.SAMN02745229_00675"/>